<accession>A0A4Y8IJ16</accession>
<evidence type="ECO:0000313" key="2">
    <source>
        <dbReference type="EMBL" id="TFB18880.1"/>
    </source>
</evidence>
<gene>
    <name evidence="2" type="ORF">E3U55_11450</name>
</gene>
<feature type="coiled-coil region" evidence="1">
    <location>
        <begin position="53"/>
        <end position="146"/>
    </location>
</feature>
<keyword evidence="3" id="KW-1185">Reference proteome</keyword>
<proteinExistence type="predicted"/>
<dbReference type="Proteomes" id="UP000297975">
    <property type="component" value="Unassembled WGS sequence"/>
</dbReference>
<evidence type="ECO:0000256" key="1">
    <source>
        <dbReference type="SAM" id="Coils"/>
    </source>
</evidence>
<dbReference type="InterPro" id="IPR045956">
    <property type="entry name" value="DUF6376"/>
</dbReference>
<keyword evidence="1" id="KW-0175">Coiled coil</keyword>
<dbReference type="EMBL" id="SOPW01000012">
    <property type="protein sequence ID" value="TFB18880.1"/>
    <property type="molecule type" value="Genomic_DNA"/>
</dbReference>
<comment type="caution">
    <text evidence="2">The sequence shown here is derived from an EMBL/GenBank/DDBJ whole genome shotgun (WGS) entry which is preliminary data.</text>
</comment>
<name>A0A4Y8IJ16_9BACI</name>
<dbReference type="PROSITE" id="PS51257">
    <property type="entry name" value="PROKAR_LIPOPROTEIN"/>
    <property type="match status" value="1"/>
</dbReference>
<organism evidence="2 3">
    <name type="scientific">Filobacillus milosensis</name>
    <dbReference type="NCBI Taxonomy" id="94137"/>
    <lineage>
        <taxon>Bacteria</taxon>
        <taxon>Bacillati</taxon>
        <taxon>Bacillota</taxon>
        <taxon>Bacilli</taxon>
        <taxon>Bacillales</taxon>
        <taxon>Bacillaceae</taxon>
        <taxon>Filobacillus</taxon>
    </lineage>
</organism>
<dbReference type="OrthoDB" id="2607309at2"/>
<dbReference type="AlphaFoldDB" id="A0A4Y8IJ16"/>
<dbReference type="RefSeq" id="WP_134340589.1">
    <property type="nucleotide sequence ID" value="NZ_SOPW01000012.1"/>
</dbReference>
<sequence length="146" mass="16777">MRAIIILLIFTLLAGCGLIEEVNNTLDYGKEAKDYVSTMASYQDDVSTFLNKKELTQEDFEELKSMMDEIEAEVKGFNELEPPSVAEGVHNKIEEQNNQILEAIDEANRQIEQGEFDQSAFENLEIVKSLEELKSYREQIENFMNN</sequence>
<reference evidence="2 3" key="1">
    <citation type="submission" date="2019-03" db="EMBL/GenBank/DDBJ databases">
        <authorList>
            <person name="He R.-H."/>
        </authorList>
    </citation>
    <scope>NUCLEOTIDE SEQUENCE [LARGE SCALE GENOMIC DNA]</scope>
    <source>
        <strain evidence="3">SH 714</strain>
    </source>
</reference>
<evidence type="ECO:0000313" key="3">
    <source>
        <dbReference type="Proteomes" id="UP000297975"/>
    </source>
</evidence>
<dbReference type="Pfam" id="PF19903">
    <property type="entry name" value="DUF6376"/>
    <property type="match status" value="1"/>
</dbReference>
<protein>
    <recommendedName>
        <fullName evidence="4">Lipoprotein</fullName>
    </recommendedName>
</protein>
<evidence type="ECO:0008006" key="4">
    <source>
        <dbReference type="Google" id="ProtNLM"/>
    </source>
</evidence>